<proteinExistence type="predicted"/>
<evidence type="ECO:0000313" key="2">
    <source>
        <dbReference type="EMBL" id="DAF59091.1"/>
    </source>
</evidence>
<feature type="compositionally biased region" description="Low complexity" evidence="1">
    <location>
        <begin position="1"/>
        <end position="24"/>
    </location>
</feature>
<name>A0A8S5T7T9_9CAUD</name>
<feature type="region of interest" description="Disordered" evidence="1">
    <location>
        <begin position="1"/>
        <end position="31"/>
    </location>
</feature>
<evidence type="ECO:0000256" key="1">
    <source>
        <dbReference type="SAM" id="MobiDB-lite"/>
    </source>
</evidence>
<sequence length="31" mass="3198">MGGSASNACNVNNNGNANNNAPTNDWIRPLP</sequence>
<organism evidence="2">
    <name type="scientific">Myoviridae sp. ctjH82</name>
    <dbReference type="NCBI Taxonomy" id="2827704"/>
    <lineage>
        <taxon>Viruses</taxon>
        <taxon>Duplodnaviria</taxon>
        <taxon>Heunggongvirae</taxon>
        <taxon>Uroviricota</taxon>
        <taxon>Caudoviricetes</taxon>
    </lineage>
</organism>
<dbReference type="EMBL" id="BK032762">
    <property type="protein sequence ID" value="DAF59091.1"/>
    <property type="molecule type" value="Genomic_DNA"/>
</dbReference>
<reference evidence="2" key="1">
    <citation type="journal article" date="2021" name="Proc. Natl. Acad. Sci. U.S.A.">
        <title>A Catalog of Tens of Thousands of Viruses from Human Metagenomes Reveals Hidden Associations with Chronic Diseases.</title>
        <authorList>
            <person name="Tisza M.J."/>
            <person name="Buck C.B."/>
        </authorList>
    </citation>
    <scope>NUCLEOTIDE SEQUENCE</scope>
    <source>
        <strain evidence="2">CtjH82</strain>
    </source>
</reference>
<accession>A0A8S5T7T9</accession>
<protein>
    <submittedName>
        <fullName evidence="2">Uncharacterized protein</fullName>
    </submittedName>
</protein>